<comment type="caution">
    <text evidence="2">The sequence shown here is derived from an EMBL/GenBank/DDBJ whole genome shotgun (WGS) entry which is preliminary data.</text>
</comment>
<organism evidence="2 3">
    <name type="scientific">Rubus argutus</name>
    <name type="common">Southern blackberry</name>
    <dbReference type="NCBI Taxonomy" id="59490"/>
    <lineage>
        <taxon>Eukaryota</taxon>
        <taxon>Viridiplantae</taxon>
        <taxon>Streptophyta</taxon>
        <taxon>Embryophyta</taxon>
        <taxon>Tracheophyta</taxon>
        <taxon>Spermatophyta</taxon>
        <taxon>Magnoliopsida</taxon>
        <taxon>eudicotyledons</taxon>
        <taxon>Gunneridae</taxon>
        <taxon>Pentapetalae</taxon>
        <taxon>rosids</taxon>
        <taxon>fabids</taxon>
        <taxon>Rosales</taxon>
        <taxon>Rosaceae</taxon>
        <taxon>Rosoideae</taxon>
        <taxon>Rosoideae incertae sedis</taxon>
        <taxon>Rubus</taxon>
    </lineage>
</organism>
<proteinExistence type="predicted"/>
<evidence type="ECO:0000313" key="2">
    <source>
        <dbReference type="EMBL" id="KAK9905269.1"/>
    </source>
</evidence>
<protein>
    <submittedName>
        <fullName evidence="2">Uncharacterized protein</fullName>
    </submittedName>
</protein>
<keyword evidence="3" id="KW-1185">Reference proteome</keyword>
<evidence type="ECO:0000256" key="1">
    <source>
        <dbReference type="SAM" id="MobiDB-lite"/>
    </source>
</evidence>
<feature type="compositionally biased region" description="Polar residues" evidence="1">
    <location>
        <begin position="66"/>
        <end position="79"/>
    </location>
</feature>
<sequence length="91" mass="9801">MLKLGSVVTTGAREQQRETSEWIGENGVARLTEVRRRRWIGALGIMIAVHGGARIQDAWLQRSSSGERQSSWVSKSIGPSGSVIGRGGAVL</sequence>
<dbReference type="AlphaFoldDB" id="A0AAW1VPM7"/>
<evidence type="ECO:0000313" key="3">
    <source>
        <dbReference type="Proteomes" id="UP001457282"/>
    </source>
</evidence>
<name>A0AAW1VPM7_RUBAR</name>
<feature type="region of interest" description="Disordered" evidence="1">
    <location>
        <begin position="66"/>
        <end position="91"/>
    </location>
</feature>
<reference evidence="2 3" key="1">
    <citation type="journal article" date="2023" name="G3 (Bethesda)">
        <title>A chromosome-length genome assembly and annotation of blackberry (Rubus argutus, cv. 'Hillquist').</title>
        <authorList>
            <person name="Bruna T."/>
            <person name="Aryal R."/>
            <person name="Dudchenko O."/>
            <person name="Sargent D.J."/>
            <person name="Mead D."/>
            <person name="Buti M."/>
            <person name="Cavallini A."/>
            <person name="Hytonen T."/>
            <person name="Andres J."/>
            <person name="Pham M."/>
            <person name="Weisz D."/>
            <person name="Mascagni F."/>
            <person name="Usai G."/>
            <person name="Natali L."/>
            <person name="Bassil N."/>
            <person name="Fernandez G.E."/>
            <person name="Lomsadze A."/>
            <person name="Armour M."/>
            <person name="Olukolu B."/>
            <person name="Poorten T."/>
            <person name="Britton C."/>
            <person name="Davik J."/>
            <person name="Ashrafi H."/>
            <person name="Aiden E.L."/>
            <person name="Borodovsky M."/>
            <person name="Worthington M."/>
        </authorList>
    </citation>
    <scope>NUCLEOTIDE SEQUENCE [LARGE SCALE GENOMIC DNA]</scope>
    <source>
        <strain evidence="2">PI 553951</strain>
    </source>
</reference>
<dbReference type="Proteomes" id="UP001457282">
    <property type="component" value="Unassembled WGS sequence"/>
</dbReference>
<gene>
    <name evidence="2" type="ORF">M0R45_000321</name>
</gene>
<accession>A0AAW1VPM7</accession>
<dbReference type="EMBL" id="JBEDUW010000164">
    <property type="protein sequence ID" value="KAK9905269.1"/>
    <property type="molecule type" value="Genomic_DNA"/>
</dbReference>